<protein>
    <submittedName>
        <fullName evidence="1">Unnamed protein product</fullName>
    </submittedName>
</protein>
<comment type="caution">
    <text evidence="1">The sequence shown here is derived from an EMBL/GenBank/DDBJ whole genome shotgun (WGS) entry which is preliminary data.</text>
</comment>
<proteinExistence type="predicted"/>
<dbReference type="EMBL" id="BSXS01010913">
    <property type="protein sequence ID" value="GME99255.1"/>
    <property type="molecule type" value="Genomic_DNA"/>
</dbReference>
<dbReference type="Proteomes" id="UP001165064">
    <property type="component" value="Unassembled WGS sequence"/>
</dbReference>
<name>A0ACB5U0V1_AMBMO</name>
<keyword evidence="2" id="KW-1185">Reference proteome</keyword>
<evidence type="ECO:0000313" key="2">
    <source>
        <dbReference type="Proteomes" id="UP001165064"/>
    </source>
</evidence>
<organism evidence="1 2">
    <name type="scientific">Ambrosiozyma monospora</name>
    <name type="common">Yeast</name>
    <name type="synonym">Endomycopsis monosporus</name>
    <dbReference type="NCBI Taxonomy" id="43982"/>
    <lineage>
        <taxon>Eukaryota</taxon>
        <taxon>Fungi</taxon>
        <taxon>Dikarya</taxon>
        <taxon>Ascomycota</taxon>
        <taxon>Saccharomycotina</taxon>
        <taxon>Pichiomycetes</taxon>
        <taxon>Pichiales</taxon>
        <taxon>Pichiaceae</taxon>
        <taxon>Ambrosiozyma</taxon>
    </lineage>
</organism>
<evidence type="ECO:0000313" key="1">
    <source>
        <dbReference type="EMBL" id="GME99255.1"/>
    </source>
</evidence>
<gene>
    <name evidence="1" type="ORF">Amon02_001066600</name>
</gene>
<accession>A0ACB5U0V1</accession>
<reference evidence="1" key="1">
    <citation type="submission" date="2023-04" db="EMBL/GenBank/DDBJ databases">
        <title>Ambrosiozyma monospora NBRC 10751.</title>
        <authorList>
            <person name="Ichikawa N."/>
            <person name="Sato H."/>
            <person name="Tonouchi N."/>
        </authorList>
    </citation>
    <scope>NUCLEOTIDE SEQUENCE</scope>
    <source>
        <strain evidence="1">NBRC 10751</strain>
    </source>
</reference>
<sequence length="209" mass="21794">MTALPYLKQRTNQQQPVQTTIPIPISSTPPLGRLPAGFSIRLPGQVQTPRSSQMQGNDSPSSSQNLLSTDDQEAPIIPSGPSPIPSYPELPTNLVPSSPPLIRRNGSLKRSGSISASASYSSGLNMRLANSGNASAAASSSGLNSNSGSHKDSGIGLANYVGASNSSLSVRSFLVTPSPVTTIADACKCCVELTVRIRLLLLLSHKDRS</sequence>